<evidence type="ECO:0000313" key="2">
    <source>
        <dbReference type="Proteomes" id="UP000593932"/>
    </source>
</evidence>
<sequence length="139" mass="15078">MGSLADLARQSPELNDQATLQGISDIVAKLAPLLQGKRLHNVVDLLSAVSDVVDMADDAMVQKMMKGYEEVVAGAWNLSNITRHSAAEAGRVETPPTLWQGIREFNRNEDARRGLLVAMNLLSSVGRQARIAGEPITED</sequence>
<evidence type="ECO:0000313" key="1">
    <source>
        <dbReference type="EMBL" id="QOW23319.1"/>
    </source>
</evidence>
<dbReference type="EMBL" id="CP063657">
    <property type="protein sequence ID" value="QOW23319.1"/>
    <property type="molecule type" value="Genomic_DNA"/>
</dbReference>
<reference evidence="1 2" key="1">
    <citation type="submission" date="2020-10" db="EMBL/GenBank/DDBJ databases">
        <title>complete genome sequencing of Lysobacter sp. H23M41.</title>
        <authorList>
            <person name="Bae J.-W."/>
            <person name="Lee S.-Y."/>
        </authorList>
    </citation>
    <scope>NUCLEOTIDE SEQUENCE [LARGE SCALE GENOMIC DNA]</scope>
    <source>
        <strain evidence="1 2">H23M41</strain>
    </source>
</reference>
<keyword evidence="2" id="KW-1185">Reference proteome</keyword>
<dbReference type="Proteomes" id="UP000593932">
    <property type="component" value="Chromosome"/>
</dbReference>
<gene>
    <name evidence="1" type="ORF">INQ42_06440</name>
</gene>
<proteinExistence type="predicted"/>
<organism evidence="1 2">
    <name type="scientific">Novilysobacter avium</name>
    <dbReference type="NCBI Taxonomy" id="2781023"/>
    <lineage>
        <taxon>Bacteria</taxon>
        <taxon>Pseudomonadati</taxon>
        <taxon>Pseudomonadota</taxon>
        <taxon>Gammaproteobacteria</taxon>
        <taxon>Lysobacterales</taxon>
        <taxon>Lysobacteraceae</taxon>
        <taxon>Novilysobacter</taxon>
    </lineage>
</organism>
<protein>
    <submittedName>
        <fullName evidence="1">DUF1641 domain-containing protein</fullName>
    </submittedName>
</protein>
<accession>A0A7S6UN85</accession>
<name>A0A7S6UN85_9GAMM</name>